<feature type="compositionally biased region" description="Polar residues" evidence="6">
    <location>
        <begin position="394"/>
        <end position="405"/>
    </location>
</feature>
<dbReference type="InterPro" id="IPR021133">
    <property type="entry name" value="HEAT_type_2"/>
</dbReference>
<evidence type="ECO:0000313" key="8">
    <source>
        <dbReference type="EMBL" id="CAB3383712.1"/>
    </source>
</evidence>
<feature type="compositionally biased region" description="Low complexity" evidence="6">
    <location>
        <begin position="371"/>
        <end position="380"/>
    </location>
</feature>
<feature type="region of interest" description="Disordered" evidence="6">
    <location>
        <begin position="981"/>
        <end position="1035"/>
    </location>
</feature>
<dbReference type="GO" id="GO:1902903">
    <property type="term" value="P:regulation of supramolecular fiber organization"/>
    <property type="evidence" value="ECO:0007669"/>
    <property type="project" value="UniProtKB-ARBA"/>
</dbReference>
<dbReference type="GO" id="GO:0031110">
    <property type="term" value="P:regulation of microtubule polymerization or depolymerization"/>
    <property type="evidence" value="ECO:0007669"/>
    <property type="project" value="UniProtKB-ARBA"/>
</dbReference>
<dbReference type="InterPro" id="IPR011989">
    <property type="entry name" value="ARM-like"/>
</dbReference>
<dbReference type="GO" id="GO:0008017">
    <property type="term" value="F:microtubule binding"/>
    <property type="evidence" value="ECO:0007669"/>
    <property type="project" value="TreeGrafter"/>
</dbReference>
<feature type="region of interest" description="Disordered" evidence="6">
    <location>
        <begin position="894"/>
        <end position="928"/>
    </location>
</feature>
<dbReference type="Pfam" id="PF12348">
    <property type="entry name" value="CLASP_N"/>
    <property type="match status" value="1"/>
</dbReference>
<dbReference type="GO" id="GO:0040001">
    <property type="term" value="P:establishment of mitotic spindle localization"/>
    <property type="evidence" value="ECO:0007669"/>
    <property type="project" value="TreeGrafter"/>
</dbReference>
<dbReference type="GO" id="GO:0090307">
    <property type="term" value="P:mitotic spindle assembly"/>
    <property type="evidence" value="ECO:0007669"/>
    <property type="project" value="TreeGrafter"/>
</dbReference>
<comment type="subcellular location">
    <subcellularLocation>
        <location evidence="1">Cytoplasm</location>
        <location evidence="1">Cytoskeleton</location>
    </subcellularLocation>
</comment>
<protein>
    <recommendedName>
        <fullName evidence="7">TOG domain-containing protein</fullName>
    </recommendedName>
</protein>
<feature type="compositionally biased region" description="Low complexity" evidence="6">
    <location>
        <begin position="490"/>
        <end position="505"/>
    </location>
</feature>
<dbReference type="GO" id="GO:0045180">
    <property type="term" value="C:basal cortex"/>
    <property type="evidence" value="ECO:0007669"/>
    <property type="project" value="TreeGrafter"/>
</dbReference>
<keyword evidence="3" id="KW-0677">Repeat</keyword>
<name>A0A8S1DT64_9INSE</name>
<dbReference type="OrthoDB" id="46159at2759"/>
<evidence type="ECO:0000313" key="9">
    <source>
        <dbReference type="Proteomes" id="UP000494165"/>
    </source>
</evidence>
<keyword evidence="4" id="KW-0206">Cytoskeleton</keyword>
<feature type="region of interest" description="Disordered" evidence="6">
    <location>
        <begin position="50"/>
        <end position="103"/>
    </location>
</feature>
<feature type="domain" description="TOG" evidence="7">
    <location>
        <begin position="1036"/>
        <end position="1269"/>
    </location>
</feature>
<feature type="region of interest" description="Disordered" evidence="6">
    <location>
        <begin position="366"/>
        <end position="424"/>
    </location>
</feature>
<feature type="repeat" description="HEAT" evidence="5">
    <location>
        <begin position="1207"/>
        <end position="1245"/>
    </location>
</feature>
<dbReference type="GO" id="GO:0000776">
    <property type="term" value="C:kinetochore"/>
    <property type="evidence" value="ECO:0007669"/>
    <property type="project" value="TreeGrafter"/>
</dbReference>
<feature type="domain" description="TOG" evidence="7">
    <location>
        <begin position="141"/>
        <end position="371"/>
    </location>
</feature>
<accession>A0A8S1DT64</accession>
<feature type="compositionally biased region" description="Basic and acidic residues" evidence="6">
    <location>
        <begin position="50"/>
        <end position="59"/>
    </location>
</feature>
<dbReference type="GO" id="GO:0072686">
    <property type="term" value="C:mitotic spindle"/>
    <property type="evidence" value="ECO:0007669"/>
    <property type="project" value="TreeGrafter"/>
</dbReference>
<dbReference type="Gene3D" id="1.25.10.10">
    <property type="entry name" value="Leucine-rich Repeat Variant"/>
    <property type="match status" value="3"/>
</dbReference>
<feature type="region of interest" description="Disordered" evidence="6">
    <location>
        <begin position="451"/>
        <end position="505"/>
    </location>
</feature>
<proteinExistence type="predicted"/>
<dbReference type="SMART" id="SM01349">
    <property type="entry name" value="TOG"/>
    <property type="match status" value="3"/>
</dbReference>
<dbReference type="PANTHER" id="PTHR21567:SF9">
    <property type="entry name" value="CLIP-ASSOCIATING PROTEIN"/>
    <property type="match status" value="1"/>
</dbReference>
<feature type="domain" description="TOG" evidence="7">
    <location>
        <begin position="660"/>
        <end position="900"/>
    </location>
</feature>
<dbReference type="GO" id="GO:0005881">
    <property type="term" value="C:cytoplasmic microtubule"/>
    <property type="evidence" value="ECO:0007669"/>
    <property type="project" value="TreeGrafter"/>
</dbReference>
<dbReference type="InterPro" id="IPR034085">
    <property type="entry name" value="TOG"/>
</dbReference>
<gene>
    <name evidence="8" type="ORF">CLODIP_2_CD13713</name>
</gene>
<evidence type="ECO:0000256" key="3">
    <source>
        <dbReference type="ARBA" id="ARBA00022737"/>
    </source>
</evidence>
<dbReference type="GO" id="GO:0005815">
    <property type="term" value="C:microtubule organizing center"/>
    <property type="evidence" value="ECO:0007669"/>
    <property type="project" value="TreeGrafter"/>
</dbReference>
<dbReference type="InterPro" id="IPR016024">
    <property type="entry name" value="ARM-type_fold"/>
</dbReference>
<feature type="region of interest" description="Disordered" evidence="6">
    <location>
        <begin position="518"/>
        <end position="558"/>
    </location>
</feature>
<dbReference type="EMBL" id="CADEPI010000320">
    <property type="protein sequence ID" value="CAB3383712.1"/>
    <property type="molecule type" value="Genomic_DNA"/>
</dbReference>
<feature type="compositionally biased region" description="Polar residues" evidence="6">
    <location>
        <begin position="983"/>
        <end position="1003"/>
    </location>
</feature>
<dbReference type="InterPro" id="IPR024395">
    <property type="entry name" value="CLASP_N_dom"/>
</dbReference>
<dbReference type="PANTHER" id="PTHR21567">
    <property type="entry name" value="CLASP"/>
    <property type="match status" value="1"/>
</dbReference>
<reference evidence="8 9" key="1">
    <citation type="submission" date="2020-04" db="EMBL/GenBank/DDBJ databases">
        <authorList>
            <person name="Alioto T."/>
            <person name="Alioto T."/>
            <person name="Gomez Garrido J."/>
        </authorList>
    </citation>
    <scope>NUCLEOTIDE SEQUENCE [LARGE SCALE GENOMIC DNA]</scope>
</reference>
<keyword evidence="9" id="KW-1185">Reference proteome</keyword>
<dbReference type="GO" id="GO:0005876">
    <property type="term" value="C:spindle microtubule"/>
    <property type="evidence" value="ECO:0007669"/>
    <property type="project" value="TreeGrafter"/>
</dbReference>
<dbReference type="AlphaFoldDB" id="A0A8S1DT64"/>
<evidence type="ECO:0000259" key="7">
    <source>
        <dbReference type="SMART" id="SM01349"/>
    </source>
</evidence>
<dbReference type="SUPFAM" id="SSF48371">
    <property type="entry name" value="ARM repeat"/>
    <property type="match status" value="1"/>
</dbReference>
<evidence type="ECO:0000256" key="2">
    <source>
        <dbReference type="ARBA" id="ARBA00022490"/>
    </source>
</evidence>
<evidence type="ECO:0000256" key="5">
    <source>
        <dbReference type="PROSITE-ProRule" id="PRU00103"/>
    </source>
</evidence>
<sequence>MWLNGSTRGQPATCALPPPPHQLWDEDDRWILMFDNVLKHPGGKTKGCRCDIHGGSRYDDEPDRVGIGTKSRSGSLPRRTFATPGKPGPTGPSSVAGLPPPSATVRRNTSLRRAASSAGGQAGALDEDAFIRQFDEVPTAQLFSAKDLDEQMSQLRATIEDVNKDWSKRVDALKRVRSLILAGAADYDDLKEHLRLLEPAFMASVKDLRSQVVREACITIAFLSQNLPNKLDHFAEMLLPSLVNLIPNSTKVMASSGFVAVRFIISHTHVPRLIPILTNYLSTSKAKEIRRACCEFLQQMMNTWPTHTLERHINILQESIKKGIADADSEARLSSRRAFWGFQSHFPEQADSLLNSLDGAYKRQLQMEGPSMSASSSSSSLHQDRGRGAIPRSRASSVTDRQNPMASPRHRPITSGTSTPVQLRSNSAIDLQAAQRARARAQYAAAARLKVGSGASLPRQRKTSDSGMNANTITSPERMGRTRTRVAGVSQSQPSSRSGSPSSRLSYATYREGNAILDSGPMSIGSINRPRRLGGGIPRSQGASREGSRDPSPNRYGGISYGSMLRARTGLNYGTPQSGQRTVMAQKILQQSREAENALADALNFEEEFQKTPTRKTSRLFDDHSDESETSSICSERSYDSFRRPSDYWTNSQQRHFQNSLWEQPKGIGDFIISCASTHWQDRKEGLVGLQRYLQSGHKLTFQELRQVTNIFTKIFMDSHTKVFSLFLDAVNDLITSHNNDLHDWLYILMTRLFNKLGTDLLNSTQKKIHVVLENIRTNFPAELQFGAIVRFFVDATQTPNMKVKVTALCYLAQLANAMDPTAINGGGRDTKPALTKIITWTNDPKSAEIRRAAGAALNALFNLNVPAVTIMLSEMPSEYQDIAQKVVAQHSRYGGADSSLPSSPRVGSPGTPTQRSLHKQLDDEDDSLNAEDIHRSLQRTTAEIQNYSFDGISQMSAGGHGDKLEEKFEEMSIATKKLHSNGCMQSPASRNSPTLQRLTSTPLREFNGLDKTPSRDGSFDATDNGLLNRENHHPENPEAFQKLMEILGVEKEVVGSGGEKISSLQQLARVVKEGNAATIVENFKLLLRVLLEQLGSSDSNLRVQVLQVLTEMFRKSSLATSFTNYVELLVLRILQCHKDPVKDVVRGAELCAAAMVSVLPSDLVIRVLSPLITTAEFPLNQAAIKMLNRLVEHQTGAEVQAHLGDLMPLLLKAYDNEESSVRKSAVFCLVALHNCIGEEPLQPHLHNTLNFVTSIPQEHACAIDLIETR</sequence>
<evidence type="ECO:0000256" key="1">
    <source>
        <dbReference type="ARBA" id="ARBA00004245"/>
    </source>
</evidence>
<comment type="caution">
    <text evidence="8">The sequence shown here is derived from an EMBL/GenBank/DDBJ whole genome shotgun (WGS) entry which is preliminary data.</text>
</comment>
<keyword evidence="2" id="KW-0963">Cytoplasm</keyword>
<evidence type="ECO:0000256" key="4">
    <source>
        <dbReference type="ARBA" id="ARBA00023212"/>
    </source>
</evidence>
<feature type="compositionally biased region" description="Polar residues" evidence="6">
    <location>
        <begin position="414"/>
        <end position="424"/>
    </location>
</feature>
<evidence type="ECO:0000256" key="6">
    <source>
        <dbReference type="SAM" id="MobiDB-lite"/>
    </source>
</evidence>
<dbReference type="Proteomes" id="UP000494165">
    <property type="component" value="Unassembled WGS sequence"/>
</dbReference>
<feature type="region of interest" description="Disordered" evidence="6">
    <location>
        <begin position="1"/>
        <end position="20"/>
    </location>
</feature>
<dbReference type="PROSITE" id="PS50077">
    <property type="entry name" value="HEAT_REPEAT"/>
    <property type="match status" value="1"/>
</dbReference>
<feature type="compositionally biased region" description="Polar residues" evidence="6">
    <location>
        <begin position="465"/>
        <end position="475"/>
    </location>
</feature>
<organism evidence="8 9">
    <name type="scientific">Cloeon dipterum</name>
    <dbReference type="NCBI Taxonomy" id="197152"/>
    <lineage>
        <taxon>Eukaryota</taxon>
        <taxon>Metazoa</taxon>
        <taxon>Ecdysozoa</taxon>
        <taxon>Arthropoda</taxon>
        <taxon>Hexapoda</taxon>
        <taxon>Insecta</taxon>
        <taxon>Pterygota</taxon>
        <taxon>Palaeoptera</taxon>
        <taxon>Ephemeroptera</taxon>
        <taxon>Pisciforma</taxon>
        <taxon>Baetidae</taxon>
        <taxon>Cloeon</taxon>
    </lineage>
</organism>
<feature type="compositionally biased region" description="Polar residues" evidence="6">
    <location>
        <begin position="1"/>
        <end position="10"/>
    </location>
</feature>